<reference evidence="1 2" key="1">
    <citation type="journal article" date="2022" name="Hortic Res">
        <title>A haplotype resolved chromosomal level avocado genome allows analysis of novel avocado genes.</title>
        <authorList>
            <person name="Nath O."/>
            <person name="Fletcher S.J."/>
            <person name="Hayward A."/>
            <person name="Shaw L.M."/>
            <person name="Masouleh A.K."/>
            <person name="Furtado A."/>
            <person name="Henry R.J."/>
            <person name="Mitter N."/>
        </authorList>
    </citation>
    <scope>NUCLEOTIDE SEQUENCE [LARGE SCALE GENOMIC DNA]</scope>
    <source>
        <strain evidence="2">cv. Hass</strain>
    </source>
</reference>
<evidence type="ECO:0000313" key="2">
    <source>
        <dbReference type="Proteomes" id="UP001234297"/>
    </source>
</evidence>
<keyword evidence="2" id="KW-1185">Reference proteome</keyword>
<accession>A0ACC2KR44</accession>
<organism evidence="1 2">
    <name type="scientific">Persea americana</name>
    <name type="common">Avocado</name>
    <dbReference type="NCBI Taxonomy" id="3435"/>
    <lineage>
        <taxon>Eukaryota</taxon>
        <taxon>Viridiplantae</taxon>
        <taxon>Streptophyta</taxon>
        <taxon>Embryophyta</taxon>
        <taxon>Tracheophyta</taxon>
        <taxon>Spermatophyta</taxon>
        <taxon>Magnoliopsida</taxon>
        <taxon>Magnoliidae</taxon>
        <taxon>Laurales</taxon>
        <taxon>Lauraceae</taxon>
        <taxon>Persea</taxon>
    </lineage>
</organism>
<evidence type="ECO:0000313" key="1">
    <source>
        <dbReference type="EMBL" id="KAJ8623640.1"/>
    </source>
</evidence>
<sequence>MWAIVGVGETRLRCVAASGVNTKQGGPHALPLLKRSVLAQYLKGKGICSGSDTKRRRGEEKRRTAAAWSLVERELKKVKCNFLY</sequence>
<protein>
    <submittedName>
        <fullName evidence="1">Uncharacterized protein</fullName>
    </submittedName>
</protein>
<proteinExistence type="predicted"/>
<comment type="caution">
    <text evidence="1">The sequence shown here is derived from an EMBL/GenBank/DDBJ whole genome shotgun (WGS) entry which is preliminary data.</text>
</comment>
<gene>
    <name evidence="1" type="ORF">MRB53_032170</name>
</gene>
<name>A0ACC2KR44_PERAE</name>
<dbReference type="Proteomes" id="UP001234297">
    <property type="component" value="Chromosome 11"/>
</dbReference>
<dbReference type="EMBL" id="CM056819">
    <property type="protein sequence ID" value="KAJ8623640.1"/>
    <property type="molecule type" value="Genomic_DNA"/>
</dbReference>